<feature type="binding site" evidence="12">
    <location>
        <position position="540"/>
    </location>
    <ligand>
        <name>Zn(2+)</name>
        <dbReference type="ChEBI" id="CHEBI:29105"/>
        <label>1</label>
    </ligand>
</feature>
<feature type="binding site" evidence="12">
    <location>
        <position position="530"/>
    </location>
    <ligand>
        <name>Zn(2+)</name>
        <dbReference type="ChEBI" id="CHEBI:29105"/>
        <label>2</label>
    </ligand>
</feature>
<dbReference type="HAMAP" id="MF_00983">
    <property type="entry name" value="PriA"/>
    <property type="match status" value="1"/>
</dbReference>
<dbReference type="CDD" id="cd18804">
    <property type="entry name" value="SF2_C_priA"/>
    <property type="match status" value="1"/>
</dbReference>
<dbReference type="GO" id="GO:0003677">
    <property type="term" value="F:DNA binding"/>
    <property type="evidence" value="ECO:0007669"/>
    <property type="project" value="UniProtKB-UniRule"/>
</dbReference>
<dbReference type="NCBIfam" id="TIGR00595">
    <property type="entry name" value="priA"/>
    <property type="match status" value="1"/>
</dbReference>
<comment type="subunit">
    <text evidence="12">Component of the replication restart primosome.</text>
</comment>
<dbReference type="InterPro" id="IPR042115">
    <property type="entry name" value="PriA_3primeBD_sf"/>
</dbReference>
<keyword evidence="10 12" id="KW-0413">Isomerase</keyword>
<dbReference type="Pfam" id="PF04851">
    <property type="entry name" value="ResIII"/>
    <property type="match status" value="1"/>
</dbReference>
<evidence type="ECO:0000256" key="8">
    <source>
        <dbReference type="ARBA" id="ARBA00022840"/>
    </source>
</evidence>
<dbReference type="EMBL" id="AMYT01000007">
    <property type="protein sequence ID" value="EKU27900.1"/>
    <property type="molecule type" value="Genomic_DNA"/>
</dbReference>
<evidence type="ECO:0000259" key="14">
    <source>
        <dbReference type="PROSITE" id="PS51194"/>
    </source>
</evidence>
<dbReference type="PROSITE" id="PS51194">
    <property type="entry name" value="HELICASE_CTER"/>
    <property type="match status" value="1"/>
</dbReference>
<dbReference type="GO" id="GO:0005524">
    <property type="term" value="F:ATP binding"/>
    <property type="evidence" value="ECO:0007669"/>
    <property type="project" value="UniProtKB-UniRule"/>
</dbReference>
<keyword evidence="6 12" id="KW-0347">Helicase</keyword>
<dbReference type="SUPFAM" id="SSF52540">
    <property type="entry name" value="P-loop containing nucleoside triphosphate hydrolases"/>
    <property type="match status" value="2"/>
</dbReference>
<comment type="function">
    <text evidence="12">Initiates the restart of stalled replication forks, which reloads the replicative helicase on sites other than the origin of replication. Recognizes and binds to abandoned replication forks and remodels them to uncover a helicase loading site. Promotes assembly of the primosome at these replication forks.</text>
</comment>
<keyword evidence="7 12" id="KW-0862">Zinc</keyword>
<dbReference type="eggNOG" id="COG1198">
    <property type="taxonomic scope" value="Bacteria"/>
</dbReference>
<dbReference type="GO" id="GO:0006310">
    <property type="term" value="P:DNA recombination"/>
    <property type="evidence" value="ECO:0007669"/>
    <property type="project" value="InterPro"/>
</dbReference>
<evidence type="ECO:0000256" key="4">
    <source>
        <dbReference type="ARBA" id="ARBA00022741"/>
    </source>
</evidence>
<dbReference type="NCBIfam" id="NF004066">
    <property type="entry name" value="PRK05580.1-3"/>
    <property type="match status" value="1"/>
</dbReference>
<evidence type="ECO:0000313" key="15">
    <source>
        <dbReference type="EMBL" id="EKU27900.1"/>
    </source>
</evidence>
<dbReference type="GO" id="GO:0006302">
    <property type="term" value="P:double-strand break repair"/>
    <property type="evidence" value="ECO:0007669"/>
    <property type="project" value="InterPro"/>
</dbReference>
<dbReference type="Proteomes" id="UP000016057">
    <property type="component" value="Unassembled WGS sequence"/>
</dbReference>
<dbReference type="GO" id="GO:0043138">
    <property type="term" value="F:3'-5' DNA helicase activity"/>
    <property type="evidence" value="ECO:0007669"/>
    <property type="project" value="UniProtKB-EC"/>
</dbReference>
<dbReference type="GO" id="GO:0008270">
    <property type="term" value="F:zinc ion binding"/>
    <property type="evidence" value="ECO:0007669"/>
    <property type="project" value="UniProtKB-UniRule"/>
</dbReference>
<keyword evidence="2 12" id="KW-0235">DNA replication</keyword>
<dbReference type="Pfam" id="PF00271">
    <property type="entry name" value="Helicase_C"/>
    <property type="match status" value="1"/>
</dbReference>
<evidence type="ECO:0000256" key="3">
    <source>
        <dbReference type="ARBA" id="ARBA00022723"/>
    </source>
</evidence>
<reference evidence="15 16" key="1">
    <citation type="journal article" date="2013" name="Genome Announc.">
        <title>Draft Genome Sequence of Catellicoccus marimammalium, a Novel Species Commonly Found in Gull Feces.</title>
        <authorList>
            <person name="Weigand M.R."/>
            <person name="Ryu H."/>
            <person name="Bozcek L."/>
            <person name="Konstantinidis K.T."/>
            <person name="Santo Domingo J.W."/>
        </authorList>
    </citation>
    <scope>NUCLEOTIDE SEQUENCE [LARGE SCALE GENOMIC DNA]</scope>
    <source>
        <strain evidence="15 16">M35/04/3</strain>
    </source>
</reference>
<feature type="domain" description="Helicase ATP-binding" evidence="13">
    <location>
        <begin position="272"/>
        <end position="438"/>
    </location>
</feature>
<comment type="cofactor">
    <cofactor evidence="12">
        <name>Zn(2+)</name>
        <dbReference type="ChEBI" id="CHEBI:29105"/>
    </cofactor>
    <text evidence="12">Binds 2 zinc ions per subunit.</text>
</comment>
<accession>K8ZAD2</accession>
<dbReference type="GO" id="GO:0006270">
    <property type="term" value="P:DNA replication initiation"/>
    <property type="evidence" value="ECO:0007669"/>
    <property type="project" value="TreeGrafter"/>
</dbReference>
<dbReference type="InterPro" id="IPR014001">
    <property type="entry name" value="Helicase_ATP-bd"/>
</dbReference>
<keyword evidence="3 12" id="KW-0479">Metal-binding</keyword>
<dbReference type="PROSITE" id="PS51192">
    <property type="entry name" value="HELICASE_ATP_BIND_1"/>
    <property type="match status" value="1"/>
</dbReference>
<protein>
    <recommendedName>
        <fullName evidence="12">Replication restart protein PriA</fullName>
    </recommendedName>
    <alternativeName>
        <fullName evidence="12">ATP-dependent DNA helicase PriA</fullName>
        <ecNumber evidence="12">5.6.2.4</ecNumber>
    </alternativeName>
    <alternativeName>
        <fullName evidence="12">DNA 3'-5' helicase PriA</fullName>
    </alternativeName>
</protein>
<keyword evidence="1 12" id="KW-0639">Primosome</keyword>
<proteinExistence type="inferred from homology"/>
<dbReference type="Gene3D" id="3.40.50.300">
    <property type="entry name" value="P-loop containing nucleotide triphosphate hydrolases"/>
    <property type="match status" value="2"/>
</dbReference>
<dbReference type="GO" id="GO:0006269">
    <property type="term" value="P:DNA replication, synthesis of primer"/>
    <property type="evidence" value="ECO:0007669"/>
    <property type="project" value="UniProtKB-KW"/>
</dbReference>
<comment type="caution">
    <text evidence="15">The sequence shown here is derived from an EMBL/GenBank/DDBJ whole genome shotgun (WGS) entry which is preliminary data.</text>
</comment>
<dbReference type="STRING" id="1234409.C683_0159"/>
<dbReference type="InterPro" id="IPR006935">
    <property type="entry name" value="Helicase/UvrB_N"/>
</dbReference>
<dbReference type="Pfam" id="PF17764">
    <property type="entry name" value="PriA_3primeBD"/>
    <property type="match status" value="1"/>
</dbReference>
<dbReference type="InterPro" id="IPR001650">
    <property type="entry name" value="Helicase_C-like"/>
</dbReference>
<feature type="binding site" evidence="12">
    <location>
        <position position="509"/>
    </location>
    <ligand>
        <name>Zn(2+)</name>
        <dbReference type="ChEBI" id="CHEBI:29105"/>
        <label>2</label>
    </ligand>
</feature>
<dbReference type="RefSeq" id="WP_009488352.1">
    <property type="nucleotide sequence ID" value="NZ_AMYT01000007.1"/>
</dbReference>
<evidence type="ECO:0000256" key="12">
    <source>
        <dbReference type="HAMAP-Rule" id="MF_00983"/>
    </source>
</evidence>
<dbReference type="InterPro" id="IPR041236">
    <property type="entry name" value="PriA_C"/>
</dbReference>
<dbReference type="Gene3D" id="3.40.1440.60">
    <property type="entry name" value="PriA, 3(prime) DNA-binding domain"/>
    <property type="match status" value="1"/>
</dbReference>
<dbReference type="SMART" id="SM00490">
    <property type="entry name" value="HELICc"/>
    <property type="match status" value="1"/>
</dbReference>
<dbReference type="GO" id="GO:0016887">
    <property type="term" value="F:ATP hydrolysis activity"/>
    <property type="evidence" value="ECO:0007669"/>
    <property type="project" value="RHEA"/>
</dbReference>
<comment type="catalytic activity">
    <reaction evidence="11 12">
        <text>ATP + H2O = ADP + phosphate + H(+)</text>
        <dbReference type="Rhea" id="RHEA:13065"/>
        <dbReference type="ChEBI" id="CHEBI:15377"/>
        <dbReference type="ChEBI" id="CHEBI:15378"/>
        <dbReference type="ChEBI" id="CHEBI:30616"/>
        <dbReference type="ChEBI" id="CHEBI:43474"/>
        <dbReference type="ChEBI" id="CHEBI:456216"/>
        <dbReference type="EC" id="5.6.2.4"/>
    </reaction>
</comment>
<keyword evidence="16" id="KW-1185">Reference proteome</keyword>
<feature type="domain" description="Helicase C-terminal" evidence="14">
    <location>
        <begin position="535"/>
        <end position="695"/>
    </location>
</feature>
<dbReference type="SMART" id="SM00487">
    <property type="entry name" value="DEXDc"/>
    <property type="match status" value="1"/>
</dbReference>
<keyword evidence="5 12" id="KW-0378">Hydrolase</keyword>
<evidence type="ECO:0000256" key="2">
    <source>
        <dbReference type="ARBA" id="ARBA00022705"/>
    </source>
</evidence>
<dbReference type="PANTHER" id="PTHR30580">
    <property type="entry name" value="PRIMOSOMAL PROTEIN N"/>
    <property type="match status" value="1"/>
</dbReference>
<name>K8ZAD2_9ENTE</name>
<feature type="binding site" evidence="12">
    <location>
        <position position="500"/>
    </location>
    <ligand>
        <name>Zn(2+)</name>
        <dbReference type="ChEBI" id="CHEBI:29105"/>
        <label>1</label>
    </ligand>
</feature>
<dbReference type="InterPro" id="IPR027417">
    <property type="entry name" value="P-loop_NTPase"/>
</dbReference>
<feature type="binding site" evidence="12">
    <location>
        <position position="503"/>
    </location>
    <ligand>
        <name>Zn(2+)</name>
        <dbReference type="ChEBI" id="CHEBI:29105"/>
        <label>1</label>
    </ligand>
</feature>
<feature type="binding site" evidence="12">
    <location>
        <position position="543"/>
    </location>
    <ligand>
        <name>Zn(2+)</name>
        <dbReference type="ChEBI" id="CHEBI:29105"/>
        <label>1</label>
    </ligand>
</feature>
<keyword evidence="4 12" id="KW-0547">Nucleotide-binding</keyword>
<dbReference type="PANTHER" id="PTHR30580:SF0">
    <property type="entry name" value="PRIMOSOMAL PROTEIN N"/>
    <property type="match status" value="1"/>
</dbReference>
<dbReference type="CDD" id="cd17929">
    <property type="entry name" value="DEXHc_priA"/>
    <property type="match status" value="1"/>
</dbReference>
<dbReference type="InterPro" id="IPR040498">
    <property type="entry name" value="PriA_CRR"/>
</dbReference>
<feature type="binding site" evidence="12">
    <location>
        <position position="527"/>
    </location>
    <ligand>
        <name>Zn(2+)</name>
        <dbReference type="ChEBI" id="CHEBI:29105"/>
        <label>2</label>
    </ligand>
</feature>
<dbReference type="Pfam" id="PF18074">
    <property type="entry name" value="PriA_C"/>
    <property type="match status" value="1"/>
</dbReference>
<evidence type="ECO:0000256" key="9">
    <source>
        <dbReference type="ARBA" id="ARBA00023125"/>
    </source>
</evidence>
<evidence type="ECO:0000256" key="11">
    <source>
        <dbReference type="ARBA" id="ARBA00048988"/>
    </source>
</evidence>
<organism evidence="15 16">
    <name type="scientific">Catellicoccus marimammalium M35/04/3</name>
    <dbReference type="NCBI Taxonomy" id="1234409"/>
    <lineage>
        <taxon>Bacteria</taxon>
        <taxon>Bacillati</taxon>
        <taxon>Bacillota</taxon>
        <taxon>Bacilli</taxon>
        <taxon>Lactobacillales</taxon>
        <taxon>Enterococcaceae</taxon>
        <taxon>Catellicoccus</taxon>
    </lineage>
</organism>
<evidence type="ECO:0000256" key="7">
    <source>
        <dbReference type="ARBA" id="ARBA00022833"/>
    </source>
</evidence>
<comment type="similarity">
    <text evidence="12">Belongs to the helicase family. PriA subfamily.</text>
</comment>
<evidence type="ECO:0000256" key="6">
    <source>
        <dbReference type="ARBA" id="ARBA00022806"/>
    </source>
</evidence>
<evidence type="ECO:0000256" key="5">
    <source>
        <dbReference type="ARBA" id="ARBA00022801"/>
    </source>
</evidence>
<dbReference type="PATRIC" id="fig|1234409.3.peg.131"/>
<keyword evidence="8 12" id="KW-0067">ATP-binding</keyword>
<keyword evidence="9 12" id="KW-0238">DNA-binding</keyword>
<sequence length="794" mass="92169">MKIAQIIVDMPLQQTNTPYDYLIPQAWEERLHPGMSVVVPFGRQNRKKQGFIVGIKEATEINPKWKTIIEYDDQIWLTPELLSIAQFLMEETCAFYIRCLQVMLPPLAKRRFKRCYQIQVENEETCTFFAKKKEWWVGKNEPTEEKQLQSWVKKGWVTIVEEEQKKGAKEKLVWFGKRLASLERLEEEQAKTRKNAVRWQEVLEMIKHLSNKDWQPLSTKIAQAQWQKAEEKGFIVRTQQAVSRLQKEEGTTSKPLSLTEEQKRAKEAILVSNQKQEHTTFLLEGVTGSGKTEVYMQVIEEVLKQGQTALLLVPEIALTSQIVQRFYARFGKKVGVLHSGLSAGEKYDEWRSIQKGEVSIVIGTRSAIFAPLEKIGVIIIDEEHESSYKQEEMPRYHAIEVAKFRAKYHHCPVVLGSATPSLESRARAEKGRYQLLRLTTRPQTQSLPSVQLLDMRTCEKHPTCFHFSLNLLNQIYYCLERKEQVILLLNRRGYASFLQCSSCGEVMQCPNCDISLTYHANDQALKCHYCGHEAPVPQECPHCHQKTMMHHGMGTQQVEEQIHQLFPSARILRMDVDTTRQKGSIQQKLKAFSEQKADILIGTQMIAKGLDFPNVTLVGVLNADTALYFPDFRASERCFQLLTQVSGRAGRGEKEGKVIIQTYNPEHYAIQCAVQQDYESFFKKEMYYRHLGNYSPYYYTVAITVKSEESHLAYKYAKIIKEQLVQQVETTTFIIGPTMEPLIRMKKQYYYQIIVKYKKEPQLLMYLKELLESLQMAEREKVYIMIDKEPLHLL</sequence>
<gene>
    <name evidence="12" type="primary">priA</name>
    <name evidence="15" type="ORF">C683_0159</name>
</gene>
<dbReference type="InterPro" id="IPR041222">
    <property type="entry name" value="PriA_3primeBD"/>
</dbReference>
<dbReference type="GO" id="GO:1990077">
    <property type="term" value="C:primosome complex"/>
    <property type="evidence" value="ECO:0007669"/>
    <property type="project" value="UniProtKB-UniRule"/>
</dbReference>
<evidence type="ECO:0000256" key="10">
    <source>
        <dbReference type="ARBA" id="ARBA00023235"/>
    </source>
</evidence>
<evidence type="ECO:0000256" key="1">
    <source>
        <dbReference type="ARBA" id="ARBA00022515"/>
    </source>
</evidence>
<dbReference type="FunFam" id="3.40.50.300:FF:000489">
    <property type="entry name" value="Primosome assembly protein PriA"/>
    <property type="match status" value="1"/>
</dbReference>
<evidence type="ECO:0000259" key="13">
    <source>
        <dbReference type="PROSITE" id="PS51192"/>
    </source>
</evidence>
<dbReference type="AlphaFoldDB" id="K8ZAD2"/>
<feature type="binding site" evidence="12">
    <location>
        <position position="512"/>
    </location>
    <ligand>
        <name>Zn(2+)</name>
        <dbReference type="ChEBI" id="CHEBI:29105"/>
        <label>2</label>
    </ligand>
</feature>
<dbReference type="EC" id="5.6.2.4" evidence="12"/>
<dbReference type="OrthoDB" id="9759544at2"/>
<dbReference type="Pfam" id="PF18319">
    <property type="entry name" value="Zn_ribbon_PriA"/>
    <property type="match status" value="1"/>
</dbReference>
<comment type="catalytic activity">
    <reaction evidence="12">
        <text>Couples ATP hydrolysis with the unwinding of duplex DNA by translocating in the 3'-5' direction.</text>
        <dbReference type="EC" id="5.6.2.4"/>
    </reaction>
</comment>
<evidence type="ECO:0000313" key="16">
    <source>
        <dbReference type="Proteomes" id="UP000016057"/>
    </source>
</evidence>
<dbReference type="InterPro" id="IPR005259">
    <property type="entry name" value="PriA"/>
</dbReference>